<keyword evidence="3" id="KW-1185">Reference proteome</keyword>
<evidence type="ECO:0000256" key="1">
    <source>
        <dbReference type="SAM" id="Phobius"/>
    </source>
</evidence>
<reference evidence="2 3" key="1">
    <citation type="submission" date="2024-01" db="EMBL/GenBank/DDBJ databases">
        <title>The genomes of 5 underutilized Papilionoideae crops provide insights into root nodulation and disease resistance.</title>
        <authorList>
            <person name="Yuan L."/>
        </authorList>
    </citation>
    <scope>NUCLEOTIDE SEQUENCE [LARGE SCALE GENOMIC DNA]</scope>
    <source>
        <strain evidence="2">LY-2023</strain>
        <tissue evidence="2">Leaf</tissue>
    </source>
</reference>
<organism evidence="2 3">
    <name type="scientific">Clitoria ternatea</name>
    <name type="common">Butterfly pea</name>
    <dbReference type="NCBI Taxonomy" id="43366"/>
    <lineage>
        <taxon>Eukaryota</taxon>
        <taxon>Viridiplantae</taxon>
        <taxon>Streptophyta</taxon>
        <taxon>Embryophyta</taxon>
        <taxon>Tracheophyta</taxon>
        <taxon>Spermatophyta</taxon>
        <taxon>Magnoliopsida</taxon>
        <taxon>eudicotyledons</taxon>
        <taxon>Gunneridae</taxon>
        <taxon>Pentapetalae</taxon>
        <taxon>rosids</taxon>
        <taxon>fabids</taxon>
        <taxon>Fabales</taxon>
        <taxon>Fabaceae</taxon>
        <taxon>Papilionoideae</taxon>
        <taxon>50 kb inversion clade</taxon>
        <taxon>NPAAA clade</taxon>
        <taxon>indigoferoid/millettioid clade</taxon>
        <taxon>Phaseoleae</taxon>
        <taxon>Clitoria</taxon>
    </lineage>
</organism>
<evidence type="ECO:0000313" key="3">
    <source>
        <dbReference type="Proteomes" id="UP001359559"/>
    </source>
</evidence>
<dbReference type="AlphaFoldDB" id="A0AAN9PBD3"/>
<name>A0AAN9PBD3_CLITE</name>
<dbReference type="EMBL" id="JAYKXN010000004">
    <property type="protein sequence ID" value="KAK7292533.1"/>
    <property type="molecule type" value="Genomic_DNA"/>
</dbReference>
<protein>
    <submittedName>
        <fullName evidence="2">Uncharacterized protein</fullName>
    </submittedName>
</protein>
<accession>A0AAN9PBD3</accession>
<feature type="transmembrane region" description="Helical" evidence="1">
    <location>
        <begin position="29"/>
        <end position="51"/>
    </location>
</feature>
<keyword evidence="1" id="KW-0472">Membrane</keyword>
<gene>
    <name evidence="2" type="ORF">RJT34_15384</name>
</gene>
<comment type="caution">
    <text evidence="2">The sequence shown here is derived from an EMBL/GenBank/DDBJ whole genome shotgun (WGS) entry which is preliminary data.</text>
</comment>
<evidence type="ECO:0000313" key="2">
    <source>
        <dbReference type="EMBL" id="KAK7292533.1"/>
    </source>
</evidence>
<dbReference type="Proteomes" id="UP001359559">
    <property type="component" value="Unassembled WGS sequence"/>
</dbReference>
<sequence length="85" mass="10037">MLYFYSCGGREDEPPTLKVTLETRRRKKFTFFTGCSFWSLCRISFLIGVSFSKRHPLRFYSQISHKVSFLASGKKVVFWNLGKWV</sequence>
<keyword evidence="1" id="KW-1133">Transmembrane helix</keyword>
<proteinExistence type="predicted"/>
<keyword evidence="1" id="KW-0812">Transmembrane</keyword>